<sequence length="59" mass="6338">RNTIILINARSPPGPPLLQGNSIELSDQASFSVGRQSHARVIVPGPSRCISWQECTNAP</sequence>
<comment type="caution">
    <text evidence="1">The sequence shown here is derived from an EMBL/GenBank/DDBJ whole genome shotgun (WGS) entry which is preliminary data.</text>
</comment>
<evidence type="ECO:0000313" key="2">
    <source>
        <dbReference type="Proteomes" id="UP001066276"/>
    </source>
</evidence>
<name>A0AAV7MNG7_PLEWA</name>
<keyword evidence="2" id="KW-1185">Reference proteome</keyword>
<dbReference type="AlphaFoldDB" id="A0AAV7MNG7"/>
<feature type="non-terminal residue" evidence="1">
    <location>
        <position position="1"/>
    </location>
</feature>
<feature type="non-terminal residue" evidence="1">
    <location>
        <position position="59"/>
    </location>
</feature>
<dbReference type="EMBL" id="JANPWB010000013">
    <property type="protein sequence ID" value="KAJ1104714.1"/>
    <property type="molecule type" value="Genomic_DNA"/>
</dbReference>
<evidence type="ECO:0000313" key="1">
    <source>
        <dbReference type="EMBL" id="KAJ1104714.1"/>
    </source>
</evidence>
<gene>
    <name evidence="1" type="ORF">NDU88_002123</name>
</gene>
<reference evidence="1" key="1">
    <citation type="journal article" date="2022" name="bioRxiv">
        <title>Sequencing and chromosome-scale assembly of the giantPleurodeles waltlgenome.</title>
        <authorList>
            <person name="Brown T."/>
            <person name="Elewa A."/>
            <person name="Iarovenko S."/>
            <person name="Subramanian E."/>
            <person name="Araus A.J."/>
            <person name="Petzold A."/>
            <person name="Susuki M."/>
            <person name="Suzuki K.-i.T."/>
            <person name="Hayashi T."/>
            <person name="Toyoda A."/>
            <person name="Oliveira C."/>
            <person name="Osipova E."/>
            <person name="Leigh N.D."/>
            <person name="Simon A."/>
            <person name="Yun M.H."/>
        </authorList>
    </citation>
    <scope>NUCLEOTIDE SEQUENCE</scope>
    <source>
        <strain evidence="1">20211129_DDA</strain>
        <tissue evidence="1">Liver</tissue>
    </source>
</reference>
<accession>A0AAV7MNG7</accession>
<protein>
    <submittedName>
        <fullName evidence="1">Uncharacterized protein</fullName>
    </submittedName>
</protein>
<dbReference type="Proteomes" id="UP001066276">
    <property type="component" value="Chromosome 9"/>
</dbReference>
<organism evidence="1 2">
    <name type="scientific">Pleurodeles waltl</name>
    <name type="common">Iberian ribbed newt</name>
    <dbReference type="NCBI Taxonomy" id="8319"/>
    <lineage>
        <taxon>Eukaryota</taxon>
        <taxon>Metazoa</taxon>
        <taxon>Chordata</taxon>
        <taxon>Craniata</taxon>
        <taxon>Vertebrata</taxon>
        <taxon>Euteleostomi</taxon>
        <taxon>Amphibia</taxon>
        <taxon>Batrachia</taxon>
        <taxon>Caudata</taxon>
        <taxon>Salamandroidea</taxon>
        <taxon>Salamandridae</taxon>
        <taxon>Pleurodelinae</taxon>
        <taxon>Pleurodeles</taxon>
    </lineage>
</organism>
<proteinExistence type="predicted"/>